<dbReference type="GO" id="GO:0030295">
    <property type="term" value="F:protein kinase activator activity"/>
    <property type="evidence" value="ECO:0007669"/>
    <property type="project" value="TreeGrafter"/>
</dbReference>
<dbReference type="Proteomes" id="UP000636888">
    <property type="component" value="Unassembled WGS sequence"/>
</dbReference>
<proteinExistence type="predicted"/>
<dbReference type="SMART" id="SM00091">
    <property type="entry name" value="PAS"/>
    <property type="match status" value="1"/>
</dbReference>
<evidence type="ECO:0000259" key="8">
    <source>
        <dbReference type="PROSITE" id="PS50112"/>
    </source>
</evidence>
<dbReference type="SMART" id="SM00388">
    <property type="entry name" value="HisKA"/>
    <property type="match status" value="1"/>
</dbReference>
<sequence>MAPDQDATYRELFESDPRPMWVRDPETQAFLAVNDAALALLGYQRAEFLSLTPRRLAPEGDRRHLKKDGSAIFLELSERPVSFGGKPARLVQLREAPGPGREAELERCLEDKIAELDAAQKELEAFSYSVSHDLRAPLRHIDGFSKALLDDYAATLNDEAREYLARIARAAQSMAHILDHLLRLGRVARQEMQVKPVNLSTIAQVISLELKHATPERQVEFVIREGVTAPGDAKLLRVLLEALIENAWKFTSKKPAARIEFGVEEVDGKPVYLVRDDGAGFDMEYADKLFAVFQRLHRADEFEGCGVGLAIAQRVVKRHGGRIWGEGEVGRGAVFRFTLQGD</sequence>
<gene>
    <name evidence="9" type="ORF">JFN93_15865</name>
</gene>
<dbReference type="CDD" id="cd00082">
    <property type="entry name" value="HisKA"/>
    <property type="match status" value="1"/>
</dbReference>
<dbReference type="Pfam" id="PF13188">
    <property type="entry name" value="PAS_8"/>
    <property type="match status" value="1"/>
</dbReference>
<dbReference type="PANTHER" id="PTHR42878:SF15">
    <property type="entry name" value="BACTERIOPHYTOCHROME"/>
    <property type="match status" value="1"/>
</dbReference>
<dbReference type="InterPro" id="IPR004358">
    <property type="entry name" value="Sig_transdc_His_kin-like_C"/>
</dbReference>
<dbReference type="RefSeq" id="WP_199385079.1">
    <property type="nucleotide sequence ID" value="NZ_JAEMHM010000012.1"/>
</dbReference>
<dbReference type="SMART" id="SM00387">
    <property type="entry name" value="HATPase_c"/>
    <property type="match status" value="1"/>
</dbReference>
<dbReference type="InterPro" id="IPR005467">
    <property type="entry name" value="His_kinase_dom"/>
</dbReference>
<dbReference type="GO" id="GO:0016020">
    <property type="term" value="C:membrane"/>
    <property type="evidence" value="ECO:0007669"/>
    <property type="project" value="UniProtKB-SubCell"/>
</dbReference>
<reference evidence="9" key="1">
    <citation type="submission" date="2020-12" db="EMBL/GenBank/DDBJ databases">
        <title>Geomonas sp. Red875, isolated from river sediment.</title>
        <authorList>
            <person name="Xu Z."/>
            <person name="Zhang Z."/>
            <person name="Masuda Y."/>
            <person name="Itoh H."/>
            <person name="Senoo K."/>
        </authorList>
    </citation>
    <scope>NUCLEOTIDE SEQUENCE</scope>
    <source>
        <strain evidence="9">Red875</strain>
    </source>
</reference>
<organism evidence="9 10">
    <name type="scientific">Geomesophilobacter sediminis</name>
    <dbReference type="NCBI Taxonomy" id="2798584"/>
    <lineage>
        <taxon>Bacteria</taxon>
        <taxon>Pseudomonadati</taxon>
        <taxon>Thermodesulfobacteriota</taxon>
        <taxon>Desulfuromonadia</taxon>
        <taxon>Geobacterales</taxon>
        <taxon>Geobacteraceae</taxon>
        <taxon>Geomesophilobacter</taxon>
    </lineage>
</organism>
<dbReference type="SUPFAM" id="SSF55785">
    <property type="entry name" value="PYP-like sensor domain (PAS domain)"/>
    <property type="match status" value="1"/>
</dbReference>
<evidence type="ECO:0000256" key="4">
    <source>
        <dbReference type="ARBA" id="ARBA00022679"/>
    </source>
</evidence>
<dbReference type="Gene3D" id="3.30.565.10">
    <property type="entry name" value="Histidine kinase-like ATPase, C-terminal domain"/>
    <property type="match status" value="1"/>
</dbReference>
<evidence type="ECO:0000256" key="6">
    <source>
        <dbReference type="ARBA" id="ARBA00023136"/>
    </source>
</evidence>
<evidence type="ECO:0000256" key="2">
    <source>
        <dbReference type="ARBA" id="ARBA00012438"/>
    </source>
</evidence>
<feature type="domain" description="PAS" evidence="8">
    <location>
        <begin position="5"/>
        <end position="50"/>
    </location>
</feature>
<protein>
    <recommendedName>
        <fullName evidence="2">histidine kinase</fullName>
        <ecNumber evidence="2">2.7.13.3</ecNumber>
    </recommendedName>
</protein>
<dbReference type="PROSITE" id="PS50112">
    <property type="entry name" value="PAS"/>
    <property type="match status" value="1"/>
</dbReference>
<dbReference type="InterPro" id="IPR003594">
    <property type="entry name" value="HATPase_dom"/>
</dbReference>
<dbReference type="PROSITE" id="PS50109">
    <property type="entry name" value="HIS_KIN"/>
    <property type="match status" value="1"/>
</dbReference>
<evidence type="ECO:0000313" key="10">
    <source>
        <dbReference type="Proteomes" id="UP000636888"/>
    </source>
</evidence>
<dbReference type="InterPro" id="IPR003661">
    <property type="entry name" value="HisK_dim/P_dom"/>
</dbReference>
<dbReference type="Gene3D" id="1.10.287.130">
    <property type="match status" value="1"/>
</dbReference>
<comment type="catalytic activity">
    <reaction evidence="1">
        <text>ATP + protein L-histidine = ADP + protein N-phospho-L-histidine.</text>
        <dbReference type="EC" id="2.7.13.3"/>
    </reaction>
</comment>
<dbReference type="FunFam" id="3.30.565.10:FF:000006">
    <property type="entry name" value="Sensor histidine kinase WalK"/>
    <property type="match status" value="1"/>
</dbReference>
<dbReference type="Gene3D" id="3.30.450.20">
    <property type="entry name" value="PAS domain"/>
    <property type="match status" value="1"/>
</dbReference>
<dbReference type="AlphaFoldDB" id="A0A8J7J5A2"/>
<feature type="domain" description="Histidine kinase" evidence="7">
    <location>
        <begin position="129"/>
        <end position="342"/>
    </location>
</feature>
<dbReference type="GO" id="GO:0000155">
    <property type="term" value="F:phosphorelay sensor kinase activity"/>
    <property type="evidence" value="ECO:0007669"/>
    <property type="project" value="InterPro"/>
</dbReference>
<evidence type="ECO:0000256" key="1">
    <source>
        <dbReference type="ARBA" id="ARBA00000085"/>
    </source>
</evidence>
<dbReference type="EMBL" id="JAEMHM010000012">
    <property type="protein sequence ID" value="MBJ6726193.1"/>
    <property type="molecule type" value="Genomic_DNA"/>
</dbReference>
<dbReference type="InterPro" id="IPR035965">
    <property type="entry name" value="PAS-like_dom_sf"/>
</dbReference>
<dbReference type="Pfam" id="PF02518">
    <property type="entry name" value="HATPase_c"/>
    <property type="match status" value="1"/>
</dbReference>
<keyword evidence="6" id="KW-0472">Membrane</keyword>
<keyword evidence="3" id="KW-0597">Phosphoprotein</keyword>
<evidence type="ECO:0000313" key="9">
    <source>
        <dbReference type="EMBL" id="MBJ6726193.1"/>
    </source>
</evidence>
<dbReference type="SUPFAM" id="SSF47384">
    <property type="entry name" value="Homodimeric domain of signal transducing histidine kinase"/>
    <property type="match status" value="1"/>
</dbReference>
<dbReference type="Pfam" id="PF00512">
    <property type="entry name" value="HisKA"/>
    <property type="match status" value="1"/>
</dbReference>
<keyword evidence="4" id="KW-0808">Transferase</keyword>
<dbReference type="SUPFAM" id="SSF55874">
    <property type="entry name" value="ATPase domain of HSP90 chaperone/DNA topoisomerase II/histidine kinase"/>
    <property type="match status" value="1"/>
</dbReference>
<dbReference type="InterPro" id="IPR050351">
    <property type="entry name" value="BphY/WalK/GraS-like"/>
</dbReference>
<dbReference type="PANTHER" id="PTHR42878">
    <property type="entry name" value="TWO-COMPONENT HISTIDINE KINASE"/>
    <property type="match status" value="1"/>
</dbReference>
<dbReference type="PRINTS" id="PR00344">
    <property type="entry name" value="BCTRLSENSOR"/>
</dbReference>
<name>A0A8J7J5A2_9BACT</name>
<dbReference type="EC" id="2.7.13.3" evidence="2"/>
<accession>A0A8J7J5A2</accession>
<keyword evidence="10" id="KW-1185">Reference proteome</keyword>
<dbReference type="InterPro" id="IPR036097">
    <property type="entry name" value="HisK_dim/P_sf"/>
</dbReference>
<dbReference type="InterPro" id="IPR000014">
    <property type="entry name" value="PAS"/>
</dbReference>
<dbReference type="GO" id="GO:0007234">
    <property type="term" value="P:osmosensory signaling via phosphorelay pathway"/>
    <property type="evidence" value="ECO:0007669"/>
    <property type="project" value="TreeGrafter"/>
</dbReference>
<evidence type="ECO:0000256" key="3">
    <source>
        <dbReference type="ARBA" id="ARBA00022553"/>
    </source>
</evidence>
<dbReference type="NCBIfam" id="TIGR00229">
    <property type="entry name" value="sensory_box"/>
    <property type="match status" value="1"/>
</dbReference>
<evidence type="ECO:0000256" key="5">
    <source>
        <dbReference type="ARBA" id="ARBA00022777"/>
    </source>
</evidence>
<dbReference type="GO" id="GO:0000156">
    <property type="term" value="F:phosphorelay response regulator activity"/>
    <property type="evidence" value="ECO:0007669"/>
    <property type="project" value="TreeGrafter"/>
</dbReference>
<keyword evidence="5" id="KW-0418">Kinase</keyword>
<comment type="caution">
    <text evidence="9">The sequence shown here is derived from an EMBL/GenBank/DDBJ whole genome shotgun (WGS) entry which is preliminary data.</text>
</comment>
<dbReference type="InterPro" id="IPR036890">
    <property type="entry name" value="HATPase_C_sf"/>
</dbReference>
<evidence type="ECO:0000259" key="7">
    <source>
        <dbReference type="PROSITE" id="PS50109"/>
    </source>
</evidence>